<organism evidence="2">
    <name type="scientific">mine drainage metagenome</name>
    <dbReference type="NCBI Taxonomy" id="410659"/>
    <lineage>
        <taxon>unclassified sequences</taxon>
        <taxon>metagenomes</taxon>
        <taxon>ecological metagenomes</taxon>
    </lineage>
</organism>
<dbReference type="EMBL" id="MLJW01000375">
    <property type="protein sequence ID" value="OIQ88356.1"/>
    <property type="molecule type" value="Genomic_DNA"/>
</dbReference>
<dbReference type="InterPro" id="IPR013399">
    <property type="entry name" value="CRISPR-assoc_prot_Csy3"/>
</dbReference>
<accession>A0A1J5R8F5</accession>
<evidence type="ECO:0000313" key="2">
    <source>
        <dbReference type="EMBL" id="OIQ88356.1"/>
    </source>
</evidence>
<reference evidence="2" key="1">
    <citation type="submission" date="2016-10" db="EMBL/GenBank/DDBJ databases">
        <title>Sequence of Gallionella enrichment culture.</title>
        <authorList>
            <person name="Poehlein A."/>
            <person name="Muehling M."/>
            <person name="Daniel R."/>
        </authorList>
    </citation>
    <scope>NUCLEOTIDE SEQUENCE</scope>
</reference>
<evidence type="ECO:0000256" key="1">
    <source>
        <dbReference type="SAM" id="MobiDB-lite"/>
    </source>
</evidence>
<feature type="region of interest" description="Disordered" evidence="1">
    <location>
        <begin position="358"/>
        <end position="379"/>
    </location>
</feature>
<dbReference type="AlphaFoldDB" id="A0A1J5R8F5"/>
<gene>
    <name evidence="2" type="primary">csy3</name>
    <name evidence="2" type="ORF">GALL_297540</name>
</gene>
<sequence>MDLTPQTPPLANLPSVMAFRRAFVISDAPFHYVDASGHSIPVPVLRHGTMGTQNVNEKPRAGATTVAGGERDVRNLQEVETAKTGADMQAVEVAFQMKAIDLADTLHSCSNAKSGLMAESEQMRAMIRDFVARAKKSEGLEEVARRVARNVLNGRWLWRNRVMASAVRIDVQAGARSWSVDALRIPLSGFDAYGDAERELGAEIAAQMRGDSIDEVAVKATIDFGVKGAIEVFGSQNYEPKRERPGSREQGLSRSLYKIGVAEGKSAEGVRVVGQAAFRDAKVWNALRTIDTWYQDYAHVGMPMPVEPLGASLSLSRFVRDKKDSAFDMFKRLHRIDPASDEGMFCIGIIMRGGVLGEEEKSRKSTTDDGAQLGDADPV</sequence>
<feature type="compositionally biased region" description="Basic and acidic residues" evidence="1">
    <location>
        <begin position="358"/>
        <end position="367"/>
    </location>
</feature>
<dbReference type="Pfam" id="PF09615">
    <property type="entry name" value="Cas_Csy3"/>
    <property type="match status" value="1"/>
</dbReference>
<proteinExistence type="predicted"/>
<comment type="caution">
    <text evidence="2">The sequence shown here is derived from an EMBL/GenBank/DDBJ whole genome shotgun (WGS) entry which is preliminary data.</text>
</comment>
<dbReference type="NCBIfam" id="TIGR02566">
    <property type="entry name" value="cas_Csy3"/>
    <property type="match status" value="1"/>
</dbReference>
<name>A0A1J5R8F5_9ZZZZ</name>
<protein>
    <submittedName>
        <fullName evidence="2">CRISPR-associated protein Csy3</fullName>
    </submittedName>
</protein>